<dbReference type="Proteomes" id="UP000828048">
    <property type="component" value="Chromosome 4"/>
</dbReference>
<proteinExistence type="predicted"/>
<gene>
    <name evidence="1" type="ORF">Vadar_031810</name>
</gene>
<evidence type="ECO:0000313" key="2">
    <source>
        <dbReference type="Proteomes" id="UP000828048"/>
    </source>
</evidence>
<dbReference type="EMBL" id="CM037154">
    <property type="protein sequence ID" value="KAH7861859.1"/>
    <property type="molecule type" value="Genomic_DNA"/>
</dbReference>
<sequence length="114" mass="12621">MAYKPPLSVLLLLLCCVACARLITDGADHVSDGVSPPLLLRLNGFGAADSSCDQTYGFLPCTTTVIGNLFPNSCLRLPHVPRRHLPIQWERALVGDSRAWNDWWTITSHFKRSS</sequence>
<name>A0ACB7Z810_9ERIC</name>
<evidence type="ECO:0000313" key="1">
    <source>
        <dbReference type="EMBL" id="KAH7861859.1"/>
    </source>
</evidence>
<comment type="caution">
    <text evidence="1">The sequence shown here is derived from an EMBL/GenBank/DDBJ whole genome shotgun (WGS) entry which is preliminary data.</text>
</comment>
<reference evidence="1 2" key="1">
    <citation type="journal article" date="2021" name="Hortic Res">
        <title>High-quality reference genome and annotation aids understanding of berry development for evergreen blueberry (Vaccinium darrowii).</title>
        <authorList>
            <person name="Yu J."/>
            <person name="Hulse-Kemp A.M."/>
            <person name="Babiker E."/>
            <person name="Staton M."/>
        </authorList>
    </citation>
    <scope>NUCLEOTIDE SEQUENCE [LARGE SCALE GENOMIC DNA]</scope>
    <source>
        <strain evidence="2">cv. NJ 8807/NJ 8810</strain>
        <tissue evidence="1">Young leaf</tissue>
    </source>
</reference>
<keyword evidence="2" id="KW-1185">Reference proteome</keyword>
<protein>
    <submittedName>
        <fullName evidence="1">Uncharacterized protein</fullName>
    </submittedName>
</protein>
<accession>A0ACB7Z810</accession>
<organism evidence="1 2">
    <name type="scientific">Vaccinium darrowii</name>
    <dbReference type="NCBI Taxonomy" id="229202"/>
    <lineage>
        <taxon>Eukaryota</taxon>
        <taxon>Viridiplantae</taxon>
        <taxon>Streptophyta</taxon>
        <taxon>Embryophyta</taxon>
        <taxon>Tracheophyta</taxon>
        <taxon>Spermatophyta</taxon>
        <taxon>Magnoliopsida</taxon>
        <taxon>eudicotyledons</taxon>
        <taxon>Gunneridae</taxon>
        <taxon>Pentapetalae</taxon>
        <taxon>asterids</taxon>
        <taxon>Ericales</taxon>
        <taxon>Ericaceae</taxon>
        <taxon>Vaccinioideae</taxon>
        <taxon>Vaccinieae</taxon>
        <taxon>Vaccinium</taxon>
    </lineage>
</organism>